<dbReference type="EMBL" id="LAZR01056292">
    <property type="protein sequence ID" value="KKK74493.1"/>
    <property type="molecule type" value="Genomic_DNA"/>
</dbReference>
<reference evidence="1" key="1">
    <citation type="journal article" date="2015" name="Nature">
        <title>Complex archaea that bridge the gap between prokaryotes and eukaryotes.</title>
        <authorList>
            <person name="Spang A."/>
            <person name="Saw J.H."/>
            <person name="Jorgensen S.L."/>
            <person name="Zaremba-Niedzwiedzka K."/>
            <person name="Martijn J."/>
            <person name="Lind A.E."/>
            <person name="van Eijk R."/>
            <person name="Schleper C."/>
            <person name="Guy L."/>
            <person name="Ettema T.J."/>
        </authorList>
    </citation>
    <scope>NUCLEOTIDE SEQUENCE</scope>
</reference>
<feature type="non-terminal residue" evidence="1">
    <location>
        <position position="39"/>
    </location>
</feature>
<accession>A0A0F8XZR0</accession>
<sequence length="39" mass="4748">MDQFVNEIKEILVFFDPICNQIQKLIMEYNKRKPGCTWN</sequence>
<evidence type="ECO:0000313" key="1">
    <source>
        <dbReference type="EMBL" id="KKK74493.1"/>
    </source>
</evidence>
<organism evidence="1">
    <name type="scientific">marine sediment metagenome</name>
    <dbReference type="NCBI Taxonomy" id="412755"/>
    <lineage>
        <taxon>unclassified sequences</taxon>
        <taxon>metagenomes</taxon>
        <taxon>ecological metagenomes</taxon>
    </lineage>
</organism>
<name>A0A0F8XZR0_9ZZZZ</name>
<comment type="caution">
    <text evidence="1">The sequence shown here is derived from an EMBL/GenBank/DDBJ whole genome shotgun (WGS) entry which is preliminary data.</text>
</comment>
<gene>
    <name evidence="1" type="ORF">LCGC14_2883200</name>
</gene>
<proteinExistence type="predicted"/>
<protein>
    <submittedName>
        <fullName evidence="1">Uncharacterized protein</fullName>
    </submittedName>
</protein>
<dbReference type="AlphaFoldDB" id="A0A0F8XZR0"/>